<dbReference type="PANTHER" id="PTHR32305:SF17">
    <property type="entry name" value="TRNA NUCLEASE WAPA"/>
    <property type="match status" value="1"/>
</dbReference>
<dbReference type="InterPro" id="IPR050708">
    <property type="entry name" value="T6SS_VgrG/RHS"/>
</dbReference>
<dbReference type="EMBL" id="JACBZR010000001">
    <property type="protein sequence ID" value="NYI75723.1"/>
    <property type="molecule type" value="Genomic_DNA"/>
</dbReference>
<feature type="region of interest" description="Disordered" evidence="1">
    <location>
        <begin position="1968"/>
        <end position="2003"/>
    </location>
</feature>
<organism evidence="3 4">
    <name type="scientific">Nocardioides panzhihuensis</name>
    <dbReference type="NCBI Taxonomy" id="860243"/>
    <lineage>
        <taxon>Bacteria</taxon>
        <taxon>Bacillati</taxon>
        <taxon>Actinomycetota</taxon>
        <taxon>Actinomycetes</taxon>
        <taxon>Propionibacteriales</taxon>
        <taxon>Nocardioidaceae</taxon>
        <taxon>Nocardioides</taxon>
    </lineage>
</organism>
<evidence type="ECO:0000313" key="3">
    <source>
        <dbReference type="EMBL" id="NYI75723.1"/>
    </source>
</evidence>
<dbReference type="GO" id="GO:0016539">
    <property type="term" value="P:intein-mediated protein splicing"/>
    <property type="evidence" value="ECO:0007669"/>
    <property type="project" value="InterPro"/>
</dbReference>
<dbReference type="SUPFAM" id="SSF51294">
    <property type="entry name" value="Hedgehog/intein (Hint) domain"/>
    <property type="match status" value="1"/>
</dbReference>
<dbReference type="Gene3D" id="2.170.16.10">
    <property type="entry name" value="Hedgehog/Intein (Hint) domain"/>
    <property type="match status" value="1"/>
</dbReference>
<dbReference type="Gene3D" id="3.10.380.20">
    <property type="entry name" value="Novel toxin 21 (CdiA), C-terminal domain"/>
    <property type="match status" value="1"/>
</dbReference>
<dbReference type="CDD" id="cd20685">
    <property type="entry name" value="CdiA-CT_Ecl_RNase-like"/>
    <property type="match status" value="1"/>
</dbReference>
<dbReference type="RefSeq" id="WP_179656413.1">
    <property type="nucleotide sequence ID" value="NZ_JACBZR010000001.1"/>
</dbReference>
<dbReference type="NCBIfam" id="TIGR03696">
    <property type="entry name" value="Rhs_assc_core"/>
    <property type="match status" value="1"/>
</dbReference>
<feature type="compositionally biased region" description="Low complexity" evidence="1">
    <location>
        <begin position="133"/>
        <end position="145"/>
    </location>
</feature>
<feature type="region of interest" description="Disordered" evidence="1">
    <location>
        <begin position="2290"/>
        <end position="2331"/>
    </location>
</feature>
<dbReference type="InterPro" id="IPR006141">
    <property type="entry name" value="Intein_N"/>
</dbReference>
<dbReference type="NCBIfam" id="TIGR01445">
    <property type="entry name" value="intein_Nterm"/>
    <property type="match status" value="1"/>
</dbReference>
<dbReference type="Proteomes" id="UP000564496">
    <property type="component" value="Unassembled WGS sequence"/>
</dbReference>
<comment type="caution">
    <text evidence="3">The sequence shown here is derived from an EMBL/GenBank/DDBJ whole genome shotgun (WGS) entry which is preliminary data.</text>
</comment>
<evidence type="ECO:0000259" key="2">
    <source>
        <dbReference type="SMART" id="SM00306"/>
    </source>
</evidence>
<name>A0A7Z0IQF6_9ACTN</name>
<dbReference type="InterPro" id="IPR028190">
    <property type="entry name" value="Ntox21"/>
</dbReference>
<feature type="region of interest" description="Disordered" evidence="1">
    <location>
        <begin position="121"/>
        <end position="157"/>
    </location>
</feature>
<dbReference type="Pfam" id="PF15526">
    <property type="entry name" value="Ntox21"/>
    <property type="match status" value="1"/>
</dbReference>
<dbReference type="InterPro" id="IPR038181">
    <property type="entry name" value="Ntox21_sf"/>
</dbReference>
<dbReference type="InterPro" id="IPR006530">
    <property type="entry name" value="YD"/>
</dbReference>
<dbReference type="InterPro" id="IPR036844">
    <property type="entry name" value="Hint_dom_sf"/>
</dbReference>
<feature type="region of interest" description="Disordered" evidence="1">
    <location>
        <begin position="1"/>
        <end position="24"/>
    </location>
</feature>
<dbReference type="NCBIfam" id="TIGR01643">
    <property type="entry name" value="YD_repeat_2x"/>
    <property type="match status" value="1"/>
</dbReference>
<dbReference type="CDD" id="cd00081">
    <property type="entry name" value="Hint"/>
    <property type="match status" value="1"/>
</dbReference>
<feature type="domain" description="Hint" evidence="2">
    <location>
        <begin position="2105"/>
        <end position="2206"/>
    </location>
</feature>
<feature type="region of interest" description="Disordered" evidence="1">
    <location>
        <begin position="1290"/>
        <end position="1322"/>
    </location>
</feature>
<sequence>MTLSNSFDGNQSATQRPTISRRMGDSLTRHLGHGKVWRRGGVGLAITGLAASLCVTLTLPAAAATSGFDKPKLEATKPVKVTDHQPVKAASLTKEQQADVDRAKTVGKNKVTWPAAKTAKLASPATTAPGDNAGAVAGSDSAAGSENGPESVSADLGPVDVFAEPEWADLETEVVAHAKSVKAGVDGVAVRLVPTTSQQQLAHEVATAKEKSSKKSSKAAPVEVRLDYTSIEAAHGADWAGRVSPRLYPECVLTTPEKQACQDFTTLGADRDPKTKSIIADVPQTGLTDSGVVLFAATSASATGTGDFAATPLAASSSWSVGGGSGGFSWSHPFTMTAPAAGSAPSLAVEYSSQTVDGMTSTTNNQSSVLGEGFDLSQAFIERSYLVCDTDGRENKADMCWKNDNATLAMAGAGGELVKSGDGTWKLANDDGTRIRRIATAADSTNTRVESNAALAAANPDNNNEYWEVTRPDGTRLYFGRSRVPGQTEPTNSVWTTPVYGNNDGEPCYSASTGAESFCGKQAWRWNLDYVVDTSGNGTAYRYAEDINHYRRNNTTPTEYTRGGRLTQIDYGLRNGTDGGTTNNAPPYRVALDYATRCLAATGCETYTQSNWPDTPFDQLCAAGAECTGKLSPTYFTRHRLNTVTTQTRVGGAYTPVDEWAFDYTWVNPDNQQESVLWLNKITRTGKAGDGADITLPPTTFTWSNHDNRVNSAADGISPLTRYRLQGITTETGAHTSVFYSDPNCTPGDLPAAAESNARRCYPVKWTPEGVTQERKDWFHKYVVTQVDQIDQTGEGDPITTFYNYEGGAAWAYNNSRLIPEKYRTWSQWRGYKTVRTTTGDPGITDTRTQSVATYFQGMDGDRANADGGAKNVTVTDSTGASHADNIHLAGRALETKTLTGAGGAVHTSTINKPWVHVTAGSGLESAAFTGTEMTLTKQASSDGGYRTRQIDYVHDTSTGLVTRASDLGDTTVSTDQTCTATAYAGTRTVDAAWMVGFASRQVTSKGVCGATALDPSETNTISHTRTRYDGGTQGQAPTKGLPTETDRVKSFNTTPAPVFQITATSTFDAYGRQISVKVPAGNGATSTDTTVYAHTADGTLASVAQTQDSTGKAFKTTTAYTPERSIAAKITDPNSKNTSAAYDSLGRTVSLWKTNRSASATPSVKYSYKISRTEPIAVTTSTLNRLGDGYRVSTEIYDSLLRPRQTQTASPGGRLITGVLYDALGNADRSYDRLFTTGVPTDTMADVLIGTASHSVKTSFDGLARPTKVTEYSHTDELWSTNLTYAGADKATVDPPQGAPSTTGYTDIRGQQVKHVEHGSTDARDLTTTYDYDLAGRMLAMRSPAGEFEWDYDLRGRKTFQTDPEAGTTEFTYTENDLLASTTDARGKATSTVYDQLNRSTHLYDGATADATKLLTSWTYDTPMKGLPSSTSRYVGGQNGAKFTHTIAGYNTAYNVSSENFTVTGAATGDETLTSLDNGLPASLVHQVQYNVDQSVSIDYTPGVTVGTTSVLAKENVDYTYDELGNPITMGGTNWIVQDIDYDGWNQPSNIHLGQGPNQSLYLSNGYQEATGRLTRTLATTSLSETVVSDHHYTYDPAGNPTKDHDRANGDAQCYTYDDHQRLAAAWTPADANCGTDPATALLGGPAPYRQSWTYTSSGLRKTQTSHLPAVGTTTPASEVTDTYTYPAAGSAHANFPSKVTRTNTATGAVIETDPYGVDDAGNTIARPGTAAGTAQDLTWNSEGDLASLTVKGDGPDKATTYLYGADGTLLVKDSPSEKTLMVFGLEITVDKTASPWVTSAARHYDTPVGQVAVRHSDGSLDFQIPDAHGTAQTSLDAASLTATRRYMTPFGENRATITGANPDEETDAWPTSRGFLNMQVDDDTGLTSVGARQYDAGIGRFISVDPLLDTANSSQALGYVYANNNPLTWSDPTGLAPQCASDAGGSAGSCGYDGTQVTWFDSDNDGDWHDTPGTPGRYPTSTGGDIGGGTTKVSDKQTGPSREELEAAAEAQATLNRSIGDVALKVGWEVLKDFIGYNDLVSCLDKDYKACVGLVLGSVPWGKAYKAGKALYKIGKAAAEFIGQQKAARKLLATMRARYSPGCNSFTGDTLVLLADGRRIPIRDVRIGDWVWATNPVTGVDGPRPVTNLIRHSGPHTMASVQTADGHWIDATDNHPFWVDNRGPDGAWVPAIALAIGDLLQTGVGTRVQVTAVDVWIGDLTAYNLTVGGLHTYHAGAGDIIVHNASRQCGNPLTRSQTEDVAKYLGYDKTKERSAGGQAIWENRKASGGQPKRITYDNTGHVGGVVKGSSNRKKNFQSPKDSAREGTYGLDVSTSGDFHGFERIAK</sequence>
<dbReference type="PANTHER" id="PTHR32305">
    <property type="match status" value="1"/>
</dbReference>
<evidence type="ECO:0000256" key="1">
    <source>
        <dbReference type="SAM" id="MobiDB-lite"/>
    </source>
</evidence>
<gene>
    <name evidence="3" type="ORF">BJ988_000371</name>
</gene>
<feature type="compositionally biased region" description="Polar residues" evidence="1">
    <location>
        <begin position="1"/>
        <end position="18"/>
    </location>
</feature>
<keyword evidence="4" id="KW-1185">Reference proteome</keyword>
<dbReference type="Pfam" id="PF07591">
    <property type="entry name" value="PT-HINT"/>
    <property type="match status" value="1"/>
</dbReference>
<evidence type="ECO:0000313" key="4">
    <source>
        <dbReference type="Proteomes" id="UP000564496"/>
    </source>
</evidence>
<dbReference type="Gene3D" id="2.180.10.10">
    <property type="entry name" value="RHS repeat-associated core"/>
    <property type="match status" value="1"/>
</dbReference>
<proteinExistence type="predicted"/>
<dbReference type="PROSITE" id="PS50817">
    <property type="entry name" value="INTEIN_N_TER"/>
    <property type="match status" value="1"/>
</dbReference>
<dbReference type="InterPro" id="IPR003587">
    <property type="entry name" value="Hint_dom_N"/>
</dbReference>
<dbReference type="InterPro" id="IPR022385">
    <property type="entry name" value="Rhs_assc_core"/>
</dbReference>
<protein>
    <submittedName>
        <fullName evidence="3">RHS repeat-associated protein</fullName>
    </submittedName>
</protein>
<feature type="region of interest" description="Disordered" evidence="1">
    <location>
        <begin position="1022"/>
        <end position="1044"/>
    </location>
</feature>
<dbReference type="SMART" id="SM00306">
    <property type="entry name" value="HintN"/>
    <property type="match status" value="1"/>
</dbReference>
<reference evidence="3 4" key="1">
    <citation type="submission" date="2020-07" db="EMBL/GenBank/DDBJ databases">
        <title>Sequencing the genomes of 1000 actinobacteria strains.</title>
        <authorList>
            <person name="Klenk H.-P."/>
        </authorList>
    </citation>
    <scope>NUCLEOTIDE SEQUENCE [LARGE SCALE GENOMIC DNA]</scope>
    <source>
        <strain evidence="3 4">DSM 26487</strain>
    </source>
</reference>
<accession>A0A7Z0IQF6</accession>